<dbReference type="AlphaFoldDB" id="A0A7W8V8Z7"/>
<organism evidence="1 2">
    <name type="scientific">Paraburkholderia atlantica</name>
    <dbReference type="NCBI Taxonomy" id="2654982"/>
    <lineage>
        <taxon>Bacteria</taxon>
        <taxon>Pseudomonadati</taxon>
        <taxon>Pseudomonadota</taxon>
        <taxon>Betaproteobacteria</taxon>
        <taxon>Burkholderiales</taxon>
        <taxon>Burkholderiaceae</taxon>
        <taxon>Paraburkholderia</taxon>
    </lineage>
</organism>
<keyword evidence="2" id="KW-1185">Reference proteome</keyword>
<proteinExistence type="predicted"/>
<evidence type="ECO:0000313" key="2">
    <source>
        <dbReference type="Proteomes" id="UP000592780"/>
    </source>
</evidence>
<dbReference type="RefSeq" id="WP_184132121.1">
    <property type="nucleotide sequence ID" value="NZ_JACHDD010000009.1"/>
</dbReference>
<accession>A0A7W8V8Z7</accession>
<evidence type="ECO:0000313" key="1">
    <source>
        <dbReference type="EMBL" id="MBB5427482.1"/>
    </source>
</evidence>
<dbReference type="EMBL" id="JACHDD010000009">
    <property type="protein sequence ID" value="MBB5427482.1"/>
    <property type="molecule type" value="Genomic_DNA"/>
</dbReference>
<sequence>MLDAFCRAKAGELRWYARVKHRLALTVQCENGHRFDMESRRIWEGQWCRHCRRKLTDETVGAFSLDRSCLLRREFKSRSKTPKLDLQCMICGTEWSPWTNNFVYARSGCPRCSSSVAERAIRDIVENLLNLPFPRVRPDWIRNAAGNPLELDGLAWPHAPLALEVQGGHHEGDRSTWHGIQLTDEKLATVCVHDDTKRKVCRESGIYLLEIPVVKNLRDDRLREFVALCVWDAAQICQDEARACYREGNVDLGNSFFEAARILASPFETVST</sequence>
<reference evidence="1 2" key="1">
    <citation type="submission" date="2020-08" db="EMBL/GenBank/DDBJ databases">
        <title>Genomic Encyclopedia of Type Strains, Phase IV (KMG-V): Genome sequencing to study the core and pangenomes of soil and plant-associated prokaryotes.</title>
        <authorList>
            <person name="Whitman W."/>
        </authorList>
    </citation>
    <scope>NUCLEOTIDE SEQUENCE [LARGE SCALE GENOMIC DNA]</scope>
    <source>
        <strain evidence="1 2">JPY158</strain>
    </source>
</reference>
<protein>
    <recommendedName>
        <fullName evidence="3">Zinc-ribbon domain-containing protein</fullName>
    </recommendedName>
</protein>
<evidence type="ECO:0008006" key="3">
    <source>
        <dbReference type="Google" id="ProtNLM"/>
    </source>
</evidence>
<name>A0A7W8V8Z7_PARAM</name>
<gene>
    <name evidence="1" type="ORF">HDG40_005661</name>
</gene>
<comment type="caution">
    <text evidence="1">The sequence shown here is derived from an EMBL/GenBank/DDBJ whole genome shotgun (WGS) entry which is preliminary data.</text>
</comment>
<dbReference type="Proteomes" id="UP000592780">
    <property type="component" value="Unassembled WGS sequence"/>
</dbReference>